<dbReference type="AlphaFoldDB" id="A0A318NFG7"/>
<accession>A0A318NFG7</accession>
<evidence type="ECO:0000313" key="2">
    <source>
        <dbReference type="Proteomes" id="UP000248333"/>
    </source>
</evidence>
<dbReference type="Proteomes" id="UP000248333">
    <property type="component" value="Unassembled WGS sequence"/>
</dbReference>
<protein>
    <submittedName>
        <fullName evidence="1">Uncharacterized protein</fullName>
    </submittedName>
</protein>
<reference evidence="1 2" key="1">
    <citation type="submission" date="2018-03" db="EMBL/GenBank/DDBJ databases">
        <title>Bioinformatic expansion and discovery of thiopeptide antibiotics.</title>
        <authorList>
            <person name="Schwalen C.J."/>
            <person name="Hudson G.A."/>
            <person name="Mitchell D.A."/>
        </authorList>
    </citation>
    <scope>NUCLEOTIDE SEQUENCE [LARGE SCALE GENOMIC DNA]</scope>
    <source>
        <strain evidence="1 2">NRRL 8041</strain>
    </source>
</reference>
<gene>
    <name evidence="1" type="ORF">C7C45_29270</name>
</gene>
<proteinExistence type="predicted"/>
<sequence>MEVGVDVSYSLVGILDEDGATVHYRRVELPLDPDTTVAVVRAMFRRMFTVDPTTLDRYRLPDNPSPDPHHPHHRIPPRVQADLRAVVPAEQDKWLYLVNPYTNQFHVFEADTDRAWQHHGTHDL</sequence>
<keyword evidence="2" id="KW-1185">Reference proteome</keyword>
<evidence type="ECO:0000313" key="1">
    <source>
        <dbReference type="EMBL" id="PYC64872.1"/>
    </source>
</evidence>
<dbReference type="EMBL" id="PYBV01000047">
    <property type="protein sequence ID" value="PYC64872.1"/>
    <property type="molecule type" value="Genomic_DNA"/>
</dbReference>
<name>A0A318NFG7_9ACTN</name>
<comment type="caution">
    <text evidence="1">The sequence shown here is derived from an EMBL/GenBank/DDBJ whole genome shotgun (WGS) entry which is preliminary data.</text>
</comment>
<organism evidence="1 2">
    <name type="scientific">Micromonospora arborensis</name>
    <dbReference type="NCBI Taxonomy" id="2116518"/>
    <lineage>
        <taxon>Bacteria</taxon>
        <taxon>Bacillati</taxon>
        <taxon>Actinomycetota</taxon>
        <taxon>Actinomycetes</taxon>
        <taxon>Micromonosporales</taxon>
        <taxon>Micromonosporaceae</taxon>
        <taxon>Micromonospora</taxon>
    </lineage>
</organism>